<protein>
    <submittedName>
        <fullName evidence="1">Uncharacterized protein</fullName>
    </submittedName>
</protein>
<gene>
    <name evidence="1" type="ORF">CHS0354_039246</name>
</gene>
<dbReference type="AlphaFoldDB" id="A0AAE0VE28"/>
<reference evidence="1" key="3">
    <citation type="submission" date="2023-05" db="EMBL/GenBank/DDBJ databases">
        <authorList>
            <person name="Smith C.H."/>
        </authorList>
    </citation>
    <scope>NUCLEOTIDE SEQUENCE</scope>
    <source>
        <strain evidence="1">CHS0354</strain>
        <tissue evidence="1">Mantle</tissue>
    </source>
</reference>
<evidence type="ECO:0000313" key="2">
    <source>
        <dbReference type="Proteomes" id="UP001195483"/>
    </source>
</evidence>
<accession>A0AAE0VE28</accession>
<dbReference type="EMBL" id="JAEAOA010002297">
    <property type="protein sequence ID" value="KAK3575789.1"/>
    <property type="molecule type" value="Genomic_DNA"/>
</dbReference>
<organism evidence="1 2">
    <name type="scientific">Potamilus streckersoni</name>
    <dbReference type="NCBI Taxonomy" id="2493646"/>
    <lineage>
        <taxon>Eukaryota</taxon>
        <taxon>Metazoa</taxon>
        <taxon>Spiralia</taxon>
        <taxon>Lophotrochozoa</taxon>
        <taxon>Mollusca</taxon>
        <taxon>Bivalvia</taxon>
        <taxon>Autobranchia</taxon>
        <taxon>Heteroconchia</taxon>
        <taxon>Palaeoheterodonta</taxon>
        <taxon>Unionida</taxon>
        <taxon>Unionoidea</taxon>
        <taxon>Unionidae</taxon>
        <taxon>Ambleminae</taxon>
        <taxon>Lampsilini</taxon>
        <taxon>Potamilus</taxon>
    </lineage>
</organism>
<reference evidence="1" key="2">
    <citation type="journal article" date="2021" name="Genome Biol. Evol.">
        <title>Developing a high-quality reference genome for a parasitic bivalve with doubly uniparental inheritance (Bivalvia: Unionida).</title>
        <authorList>
            <person name="Smith C.H."/>
        </authorList>
    </citation>
    <scope>NUCLEOTIDE SEQUENCE</scope>
    <source>
        <strain evidence="1">CHS0354</strain>
        <tissue evidence="1">Mantle</tissue>
    </source>
</reference>
<reference evidence="1" key="1">
    <citation type="journal article" date="2021" name="Genome Biol. Evol.">
        <title>A High-Quality Reference Genome for a Parasitic Bivalve with Doubly Uniparental Inheritance (Bivalvia: Unionida).</title>
        <authorList>
            <person name="Smith C.H."/>
        </authorList>
    </citation>
    <scope>NUCLEOTIDE SEQUENCE</scope>
    <source>
        <strain evidence="1">CHS0354</strain>
    </source>
</reference>
<name>A0AAE0VE28_9BIVA</name>
<keyword evidence="2" id="KW-1185">Reference proteome</keyword>
<sequence>MKTPSIAEEAPEDVDLSMKDCDPSQIPCTTKERDVVLAYGRVHCDPLVIGGMAQSDACAETVAMGQCSHDVRDRGEIKDEFSLLEELPSGQIQHASSSRNS</sequence>
<evidence type="ECO:0000313" key="1">
    <source>
        <dbReference type="EMBL" id="KAK3575789.1"/>
    </source>
</evidence>
<comment type="caution">
    <text evidence="1">The sequence shown here is derived from an EMBL/GenBank/DDBJ whole genome shotgun (WGS) entry which is preliminary data.</text>
</comment>
<proteinExistence type="predicted"/>
<dbReference type="Proteomes" id="UP001195483">
    <property type="component" value="Unassembled WGS sequence"/>
</dbReference>